<dbReference type="Proteomes" id="UP000326354">
    <property type="component" value="Chromosome"/>
</dbReference>
<gene>
    <name evidence="1" type="ORF">UABAM_04316</name>
</gene>
<accession>A0A5S9IQW6</accession>
<proteinExistence type="predicted"/>
<keyword evidence="2" id="KW-1185">Reference proteome</keyword>
<dbReference type="Gene3D" id="1.25.40.10">
    <property type="entry name" value="Tetratricopeptide repeat domain"/>
    <property type="match status" value="1"/>
</dbReference>
<dbReference type="AlphaFoldDB" id="A0A5S9IQW6"/>
<evidence type="ECO:0000313" key="1">
    <source>
        <dbReference type="EMBL" id="BBM85930.1"/>
    </source>
</evidence>
<protein>
    <recommendedName>
        <fullName evidence="3">Tetratricopeptide repeat protein</fullName>
    </recommendedName>
</protein>
<dbReference type="EMBL" id="AP019860">
    <property type="protein sequence ID" value="BBM85930.1"/>
    <property type="molecule type" value="Genomic_DNA"/>
</dbReference>
<organism evidence="1 2">
    <name type="scientific">Uabimicrobium amorphum</name>
    <dbReference type="NCBI Taxonomy" id="2596890"/>
    <lineage>
        <taxon>Bacteria</taxon>
        <taxon>Pseudomonadati</taxon>
        <taxon>Planctomycetota</taxon>
        <taxon>Candidatus Uabimicrobiia</taxon>
        <taxon>Candidatus Uabimicrobiales</taxon>
        <taxon>Candidatus Uabimicrobiaceae</taxon>
        <taxon>Candidatus Uabimicrobium</taxon>
    </lineage>
</organism>
<dbReference type="SUPFAM" id="SSF48452">
    <property type="entry name" value="TPR-like"/>
    <property type="match status" value="1"/>
</dbReference>
<evidence type="ECO:0008006" key="3">
    <source>
        <dbReference type="Google" id="ProtNLM"/>
    </source>
</evidence>
<dbReference type="KEGG" id="uam:UABAM_04316"/>
<reference evidence="1 2" key="1">
    <citation type="submission" date="2019-08" db="EMBL/GenBank/DDBJ databases">
        <title>Complete genome sequence of Candidatus Uab amorphum.</title>
        <authorList>
            <person name="Shiratori T."/>
            <person name="Suzuki S."/>
            <person name="Kakizawa Y."/>
            <person name="Ishida K."/>
        </authorList>
    </citation>
    <scope>NUCLEOTIDE SEQUENCE [LARGE SCALE GENOMIC DNA]</scope>
    <source>
        <strain evidence="1 2">SRT547</strain>
    </source>
</reference>
<evidence type="ECO:0000313" key="2">
    <source>
        <dbReference type="Proteomes" id="UP000326354"/>
    </source>
</evidence>
<name>A0A5S9IQW6_UABAM</name>
<dbReference type="InterPro" id="IPR011990">
    <property type="entry name" value="TPR-like_helical_dom_sf"/>
</dbReference>
<sequence length="205" mass="24459">MEFRLHLFVDMLATHSPKAHYYRYLNQLLSSVAQKRYREMEKSIEHALRLDPGNTKYLFEKACILMGQGATQSALKILQKIAVSPPGDYIFQRDLARLQIAEIYVYDLQVSEEKKLAVVKKLVRMQNSNIFQQDMVYILKVGRLYAKLGEWKIARQIFDYLFFHKYKVMYRVPFAFEFYKDKLNESDEARVKSYLQQFTFDYSKK</sequence>